<dbReference type="STRING" id="644966.Tmar_1422"/>
<dbReference type="GO" id="GO:0005737">
    <property type="term" value="C:cytoplasm"/>
    <property type="evidence" value="ECO:0007669"/>
    <property type="project" value="UniProtKB-SubCell"/>
</dbReference>
<evidence type="ECO:0000259" key="12">
    <source>
        <dbReference type="Pfam" id="PF18072"/>
    </source>
</evidence>
<feature type="binding site" evidence="8">
    <location>
        <begin position="401"/>
        <end position="403"/>
    </location>
    <ligand>
        <name>substrate</name>
    </ligand>
</feature>
<comment type="catalytic activity">
    <reaction evidence="8">
        <text>N(2)-formyl-N(1)-(5-phospho-beta-D-ribosyl)glycinamide + L-glutamine + ATP + H2O = 2-formamido-N(1)-(5-O-phospho-beta-D-ribosyl)acetamidine + L-glutamate + ADP + phosphate + H(+)</text>
        <dbReference type="Rhea" id="RHEA:17129"/>
        <dbReference type="ChEBI" id="CHEBI:15377"/>
        <dbReference type="ChEBI" id="CHEBI:15378"/>
        <dbReference type="ChEBI" id="CHEBI:29985"/>
        <dbReference type="ChEBI" id="CHEBI:30616"/>
        <dbReference type="ChEBI" id="CHEBI:43474"/>
        <dbReference type="ChEBI" id="CHEBI:58359"/>
        <dbReference type="ChEBI" id="CHEBI:147286"/>
        <dbReference type="ChEBI" id="CHEBI:147287"/>
        <dbReference type="ChEBI" id="CHEBI:456216"/>
        <dbReference type="EC" id="6.3.5.3"/>
    </reaction>
</comment>
<dbReference type="Proteomes" id="UP000008915">
    <property type="component" value="Chromosome"/>
</dbReference>
<dbReference type="EC" id="6.3.5.3" evidence="8"/>
<keyword evidence="3 8" id="KW-0479">Metal-binding</keyword>
<dbReference type="EMBL" id="CP002344">
    <property type="protein sequence ID" value="ADU51535.1"/>
    <property type="molecule type" value="Genomic_DNA"/>
</dbReference>
<organism evidence="13 14">
    <name type="scientific">Thermaerobacter marianensis (strain ATCC 700841 / DSM 12885 / JCM 10246 / 7p75a)</name>
    <dbReference type="NCBI Taxonomy" id="644966"/>
    <lineage>
        <taxon>Bacteria</taxon>
        <taxon>Bacillati</taxon>
        <taxon>Bacillota</taxon>
        <taxon>Clostridia</taxon>
        <taxon>Eubacteriales</taxon>
        <taxon>Clostridiales Family XVII. Incertae Sedis</taxon>
        <taxon>Thermaerobacter</taxon>
    </lineage>
</organism>
<keyword evidence="14" id="KW-1185">Reference proteome</keyword>
<dbReference type="InterPro" id="IPR010918">
    <property type="entry name" value="PurM-like_C_dom"/>
</dbReference>
<feature type="active site" description="Proton acceptor" evidence="8">
    <location>
        <position position="184"/>
    </location>
</feature>
<dbReference type="InterPro" id="IPR036921">
    <property type="entry name" value="PurM-like_N_sf"/>
</dbReference>
<feature type="binding site" evidence="8">
    <location>
        <begin position="183"/>
        <end position="186"/>
    </location>
    <ligand>
        <name>substrate</name>
    </ligand>
</feature>
<keyword evidence="7 8" id="KW-0460">Magnesium</keyword>
<evidence type="ECO:0000256" key="1">
    <source>
        <dbReference type="ARBA" id="ARBA00022490"/>
    </source>
</evidence>
<evidence type="ECO:0000256" key="4">
    <source>
        <dbReference type="ARBA" id="ARBA00022741"/>
    </source>
</evidence>
<feature type="binding site" evidence="8">
    <location>
        <position position="727"/>
    </location>
    <ligand>
        <name>substrate</name>
    </ligand>
</feature>
<feature type="region of interest" description="Disordered" evidence="9">
    <location>
        <begin position="1"/>
        <end position="101"/>
    </location>
</feature>
<dbReference type="GO" id="GO:0004642">
    <property type="term" value="F:phosphoribosylformylglycinamidine synthase activity"/>
    <property type="evidence" value="ECO:0007669"/>
    <property type="project" value="UniProtKB-UniRule"/>
</dbReference>
<evidence type="ECO:0000256" key="6">
    <source>
        <dbReference type="ARBA" id="ARBA00022840"/>
    </source>
</evidence>
<dbReference type="InterPro" id="IPR010074">
    <property type="entry name" value="PRibForGlyAmidine_synth_PurL"/>
</dbReference>
<feature type="compositionally biased region" description="Gly residues" evidence="9">
    <location>
        <begin position="1"/>
        <end position="18"/>
    </location>
</feature>
<feature type="active site" evidence="8">
    <location>
        <position position="138"/>
    </location>
</feature>
<feature type="binding site" evidence="8">
    <location>
        <position position="687"/>
    </location>
    <ligand>
        <name>ATP</name>
        <dbReference type="ChEBI" id="CHEBI:30616"/>
    </ligand>
</feature>
<dbReference type="Pfam" id="PF00586">
    <property type="entry name" value="AIRS"/>
    <property type="match status" value="2"/>
</dbReference>
<comment type="similarity">
    <text evidence="8">Belongs to the FGAMS family.</text>
</comment>
<dbReference type="GO" id="GO:0006189">
    <property type="term" value="P:'de novo' IMP biosynthetic process"/>
    <property type="evidence" value="ECO:0007669"/>
    <property type="project" value="UniProtKB-UniRule"/>
</dbReference>
<dbReference type="PANTHER" id="PTHR43555:SF1">
    <property type="entry name" value="PHOSPHORIBOSYLFORMYLGLYCINAMIDINE SYNTHASE SUBUNIT PURL"/>
    <property type="match status" value="1"/>
</dbReference>
<dbReference type="RefSeq" id="WP_013495839.1">
    <property type="nucleotide sequence ID" value="NC_014831.1"/>
</dbReference>
<feature type="binding site" evidence="8">
    <location>
        <position position="182"/>
    </location>
    <ligand>
        <name>Mg(2+)</name>
        <dbReference type="ChEBI" id="CHEBI:18420"/>
        <label>1</label>
    </ligand>
</feature>
<feature type="binding site" evidence="8">
    <location>
        <position position="329"/>
    </location>
    <ligand>
        <name>substrate</name>
    </ligand>
</feature>
<evidence type="ECO:0000256" key="5">
    <source>
        <dbReference type="ARBA" id="ARBA00022755"/>
    </source>
</evidence>
<dbReference type="Pfam" id="PF18072">
    <property type="entry name" value="FGAR-AT_linker"/>
    <property type="match status" value="1"/>
</dbReference>
<feature type="domain" description="PurM-like N-terminal" evidence="10">
    <location>
        <begin position="163"/>
        <end position="278"/>
    </location>
</feature>
<accession>E6SMP3</accession>
<feature type="region of interest" description="Disordered" evidence="9">
    <location>
        <begin position="555"/>
        <end position="587"/>
    </location>
</feature>
<dbReference type="SUPFAM" id="SSF55326">
    <property type="entry name" value="PurM N-terminal domain-like"/>
    <property type="match status" value="2"/>
</dbReference>
<dbReference type="AlphaFoldDB" id="E6SMP3"/>
<dbReference type="InterPro" id="IPR041609">
    <property type="entry name" value="PurL_linker"/>
</dbReference>
<evidence type="ECO:0000313" key="13">
    <source>
        <dbReference type="EMBL" id="ADU51535.1"/>
    </source>
</evidence>
<reference evidence="13 14" key="1">
    <citation type="journal article" date="2010" name="Stand. Genomic Sci.">
        <title>Complete genome sequence of Thermaerobacter marianensis type strain (7p75a).</title>
        <authorList>
            <person name="Han C."/>
            <person name="Gu W."/>
            <person name="Zhang X."/>
            <person name="Lapidus A."/>
            <person name="Nolan M."/>
            <person name="Copeland A."/>
            <person name="Lucas S."/>
            <person name="Del Rio T.G."/>
            <person name="Tice H."/>
            <person name="Cheng J.F."/>
            <person name="Tapia R."/>
            <person name="Goodwin L."/>
            <person name="Pitluck S."/>
            <person name="Pagani I."/>
            <person name="Ivanova N."/>
            <person name="Mavromatis K."/>
            <person name="Mikhailova N."/>
            <person name="Pati A."/>
            <person name="Chen A."/>
            <person name="Palaniappan K."/>
            <person name="Land M."/>
            <person name="Hauser L."/>
            <person name="Chang Y.J."/>
            <person name="Jeffries C.D."/>
            <person name="Schneider S."/>
            <person name="Rohde M."/>
            <person name="Goker M."/>
            <person name="Pukall R."/>
            <person name="Woyke T."/>
            <person name="Bristow J."/>
            <person name="Eisen J.A."/>
            <person name="Markowitz V."/>
            <person name="Hugenholtz P."/>
            <person name="Kyrpides N.C."/>
            <person name="Klenk H.P."/>
            <person name="Detter J.C."/>
        </authorList>
    </citation>
    <scope>NUCLEOTIDE SEQUENCE [LARGE SCALE GENOMIC DNA]</scope>
    <source>
        <strain evidence="14">ATCC 700841 / DSM 12885 / JCM 10246 / 7p75a</strain>
    </source>
</reference>
<dbReference type="HOGENOM" id="CLU_003100_0_1_9"/>
<comment type="pathway">
    <text evidence="8">Purine metabolism; IMP biosynthesis via de novo pathway; 5-amino-1-(5-phospho-D-ribosyl)imidazole from N(2)-formyl-N(1)-(5-phospho-D-ribosyl)glycinamide: step 1/2.</text>
</comment>
<feature type="binding site" evidence="8">
    <location>
        <position position="205"/>
    </location>
    <ligand>
        <name>substrate</name>
    </ligand>
</feature>
<keyword evidence="2 8" id="KW-0436">Ligase</keyword>
<dbReference type="Gene3D" id="3.90.650.10">
    <property type="entry name" value="PurM-like C-terminal domain"/>
    <property type="match status" value="2"/>
</dbReference>
<sequence>MSGSGEGPAGRGFAPGGGRGDRGGAGRATAQDGAMSASPVTGRADEGGGTRKPRPLADRSPGSGPGTAAAGRARVAVGAAARRSPAPAAAPTPGFAPTSRPWEAAGLTAGEYRRACALLGRAPNPVELGLIGVLWSEHCAYKHSKPLLRRLPTRGPQVLLGPGENAGAVDLGDGTAVVFRIESHNHPSFVEPFQGAATGVGGILRDVLAAGARPVALMDFLAFADPAGDLERRLVRGVVAGIAAYGNCTGVPVVGGRILFEPGYRTNPLVNVLCVGVAPAGRLLKGVAAGPGARLVLIGPPTGRDGVHGATFASAGLGGDAADRRPAVQVGDPLAGKVLIEACLELVEAGLVAALQDLGAGGLGAAAAELASRARCGATLTLDRVPLREPDLPADVILLAESQERMLAVVEPDRLGRVRRIARRWGLPAVVVGRLEAHGRFRVRHRGRPVADVPVDLLTRQAPVYGPADPVAAAGEGLGPIPGAGGSGRTRPALPDPGTPAAGVSAGTTGHPQEDPRVRPEVSGQQVEVAAAELDVTAPPTGDPDPCRPVLPATGVQVPPRDVAAGPPAGHPEGHPDGHPGESVSDLEDPAQVAATLRRLLASPAVAAKTWVYGQFDHLVGGRTRLRPGAGPAAVLEVPGCHRLLAVAMAGTGRQAAVDPCRGAALAVAEAALRVSCVGGRPLGLTNGLNLGDPRRPAVYGQLAGLIDGLAAACRALDLPVTGGNVSLYNETAGRDIDPTVAVGVVGVIPPPGRWAAGFFPEPGLTVALLGPLAGHLGASEYLKRCHGRVAGPLPEVPWALQRRLQQLLAEAVARGWVLAARPVGRGGLLVALAKMAFPGGPVPPAADGAAVTLGVDVTLPDSGGEAGFCRWDAVFFGEGPARVLVAVVPGAEQDLVGRAAALGIPCRPLGQVTGPGGRLTVRAGGRVWLDEPVAQLWMAWEGALPWLLDEPARQPVAG</sequence>
<protein>
    <recommendedName>
        <fullName evidence="8">Phosphoribosylformylglycinamidine synthase subunit PurL</fullName>
        <shortName evidence="8">FGAM synthase</shortName>
        <ecNumber evidence="8">6.3.5.3</ecNumber>
    </recommendedName>
    <alternativeName>
        <fullName evidence="8">Formylglycinamide ribonucleotide amidotransferase subunit II</fullName>
        <shortName evidence="8">FGAR amidotransferase II</shortName>
        <shortName evidence="8">FGAR-AT II</shortName>
    </alternativeName>
    <alternativeName>
        <fullName evidence="8">Glutamine amidotransferase PurL</fullName>
    </alternativeName>
    <alternativeName>
        <fullName evidence="8">Phosphoribosylformylglycinamidine synthase subunit II</fullName>
    </alternativeName>
</protein>
<feature type="domain" description="PurM-like N-terminal" evidence="10">
    <location>
        <begin position="633"/>
        <end position="749"/>
    </location>
</feature>
<evidence type="ECO:0000256" key="9">
    <source>
        <dbReference type="SAM" id="MobiDB-lite"/>
    </source>
</evidence>
<comment type="caution">
    <text evidence="8">Lacks conserved residue(s) required for the propagation of feature annotation.</text>
</comment>
<dbReference type="Pfam" id="PF02769">
    <property type="entry name" value="AIRS_C"/>
    <property type="match status" value="2"/>
</dbReference>
<evidence type="ECO:0000256" key="8">
    <source>
        <dbReference type="HAMAP-Rule" id="MF_00420"/>
    </source>
</evidence>
<comment type="subunit">
    <text evidence="8">Monomer. Part of the FGAM synthase complex composed of 1 PurL, 1 PurQ and 2 PurS subunits.</text>
</comment>
<feature type="binding site" evidence="8">
    <location>
        <position position="724"/>
    </location>
    <ligand>
        <name>ATP</name>
        <dbReference type="ChEBI" id="CHEBI:30616"/>
    </ligand>
</feature>
<evidence type="ECO:0000256" key="2">
    <source>
        <dbReference type="ARBA" id="ARBA00022598"/>
    </source>
</evidence>
<feature type="domain" description="PurM-like C-terminal" evidence="11">
    <location>
        <begin position="291"/>
        <end position="445"/>
    </location>
</feature>
<keyword evidence="4 8" id="KW-0547">Nucleotide-binding</keyword>
<dbReference type="FunFam" id="3.30.1330.10:FF:000004">
    <property type="entry name" value="Phosphoribosylformylglycinamidine synthase subunit PurL"/>
    <property type="match status" value="1"/>
</dbReference>
<dbReference type="KEGG" id="tmr:Tmar_1422"/>
<feature type="binding site" evidence="8">
    <location>
        <position position="180"/>
    </location>
    <ligand>
        <name>ATP</name>
        <dbReference type="ChEBI" id="CHEBI:30616"/>
    </ligand>
</feature>
<feature type="binding site" evidence="8">
    <location>
        <position position="141"/>
    </location>
    <ligand>
        <name>ATP</name>
        <dbReference type="ChEBI" id="CHEBI:30616"/>
    </ligand>
</feature>
<proteinExistence type="inferred from homology"/>
<dbReference type="HAMAP" id="MF_00420">
    <property type="entry name" value="PurL_2"/>
    <property type="match status" value="1"/>
</dbReference>
<evidence type="ECO:0000256" key="7">
    <source>
        <dbReference type="ARBA" id="ARBA00022842"/>
    </source>
</evidence>
<dbReference type="CDD" id="cd02203">
    <property type="entry name" value="PurL_repeat1"/>
    <property type="match status" value="1"/>
</dbReference>
<keyword evidence="5 8" id="KW-0658">Purine biosynthesis</keyword>
<feature type="compositionally biased region" description="Low complexity" evidence="9">
    <location>
        <begin position="59"/>
        <end position="93"/>
    </location>
</feature>
<dbReference type="UniPathway" id="UPA00074">
    <property type="reaction ID" value="UER00128"/>
</dbReference>
<evidence type="ECO:0000259" key="10">
    <source>
        <dbReference type="Pfam" id="PF00586"/>
    </source>
</evidence>
<evidence type="ECO:0000256" key="3">
    <source>
        <dbReference type="ARBA" id="ARBA00022723"/>
    </source>
</evidence>
<feature type="binding site" evidence="8">
    <location>
        <position position="206"/>
    </location>
    <ligand>
        <name>Mg(2+)</name>
        <dbReference type="ChEBI" id="CHEBI:18420"/>
        <label>2</label>
    </ligand>
</feature>
<dbReference type="CDD" id="cd02204">
    <property type="entry name" value="PurL_repeat2"/>
    <property type="match status" value="1"/>
</dbReference>
<feature type="compositionally biased region" description="Gly residues" evidence="9">
    <location>
        <begin position="476"/>
        <end position="488"/>
    </location>
</feature>
<dbReference type="SUPFAM" id="SSF56042">
    <property type="entry name" value="PurM C-terminal domain-like"/>
    <property type="match status" value="2"/>
</dbReference>
<dbReference type="GO" id="GO:0000287">
    <property type="term" value="F:magnesium ion binding"/>
    <property type="evidence" value="ECO:0007669"/>
    <property type="project" value="UniProtKB-UniRule"/>
</dbReference>
<evidence type="ECO:0000313" key="14">
    <source>
        <dbReference type="Proteomes" id="UP000008915"/>
    </source>
</evidence>
<feature type="binding site" evidence="8">
    <location>
        <position position="357"/>
    </location>
    <ligand>
        <name>Mg(2+)</name>
        <dbReference type="ChEBI" id="CHEBI:18420"/>
        <label>2</label>
    </ligand>
</feature>
<dbReference type="PANTHER" id="PTHR43555">
    <property type="entry name" value="PHOSPHORIBOSYLFORMYLGLYCINAMIDINE SYNTHASE SUBUNIT PURL"/>
    <property type="match status" value="1"/>
</dbReference>
<name>E6SMP3_THEM7</name>
<feature type="domain" description="PurM-like C-terminal" evidence="11">
    <location>
        <begin position="762"/>
        <end position="920"/>
    </location>
</feature>
<comment type="function">
    <text evidence="8">Part of the phosphoribosylformylglycinamidine synthase complex involved in the purines biosynthetic pathway. Catalyzes the ATP-dependent conversion of formylglycinamide ribonucleotide (FGAR) and glutamine to yield formylglycinamidine ribonucleotide (FGAM) and glutamate. The FGAM synthase complex is composed of three subunits. PurQ produces an ammonia molecule by converting glutamine to glutamate. PurL transfers the ammonia molecule to FGAR to form FGAM in an ATP-dependent manner. PurS interacts with PurQ and PurL and is thought to assist in the transfer of the ammonia molecule from PurQ to PurL.</text>
</comment>
<keyword evidence="6 8" id="KW-0067">ATP-binding</keyword>
<feature type="domain" description="Phosphoribosylformylglycinamidine synthase linker" evidence="12">
    <location>
        <begin position="105"/>
        <end position="142"/>
    </location>
</feature>
<dbReference type="Gene3D" id="3.30.1330.10">
    <property type="entry name" value="PurM-like, N-terminal domain"/>
    <property type="match status" value="2"/>
</dbReference>
<feature type="binding site" evidence="8">
    <location>
        <position position="725"/>
    </location>
    <ligand>
        <name>Mg(2+)</name>
        <dbReference type="ChEBI" id="CHEBI:18420"/>
        <label>1</label>
    </ligand>
</feature>
<reference evidence="14" key="2">
    <citation type="journal article" date="2010" name="Stand. Genomic Sci.">
        <title>Complete genome sequence of Thermaerobacter marianensis type strain (7p75aT).</title>
        <authorList>
            <person name="Han C."/>
            <person name="Gu W."/>
            <person name="Zhang X."/>
            <person name="Lapidus A."/>
            <person name="Nolan M."/>
            <person name="Copeland A."/>
            <person name="Lucas S."/>
            <person name="Glavina Del Rio T."/>
            <person name="Tice H."/>
            <person name="Cheng J."/>
            <person name="Tapia R."/>
            <person name="Goodwin L."/>
            <person name="Pitluck S."/>
            <person name="Pagani I."/>
            <person name="Ivanova N."/>
            <person name="Mavromatis K."/>
            <person name="Mikhailova N."/>
            <person name="Pati A."/>
            <person name="Chen A."/>
            <person name="Palaniappan K."/>
            <person name="Land M."/>
            <person name="Hauser L."/>
            <person name="Chang Y."/>
            <person name="Jeffries C."/>
            <person name="Schneider S."/>
            <person name="Rohde M."/>
            <person name="Goker M."/>
            <person name="Pukall R."/>
            <person name="Woyke T."/>
            <person name="Bristow J."/>
            <person name="Eisen J."/>
            <person name="Markowitz V."/>
            <person name="Hugenholtz P."/>
            <person name="Kyrpides N."/>
            <person name="Klenk H."/>
            <person name="Detter J."/>
        </authorList>
    </citation>
    <scope>NUCLEOTIDE SEQUENCE [LARGE SCALE GENOMIC DNA]</scope>
    <source>
        <strain evidence="14">ATCC 700841 / DSM 12885 / JCM 10246 / 7p75a</strain>
    </source>
</reference>
<comment type="subcellular location">
    <subcellularLocation>
        <location evidence="8">Cytoplasm</location>
    </subcellularLocation>
</comment>
<dbReference type="InterPro" id="IPR036676">
    <property type="entry name" value="PurM-like_C_sf"/>
</dbReference>
<dbReference type="GO" id="GO:0005524">
    <property type="term" value="F:ATP binding"/>
    <property type="evidence" value="ECO:0007669"/>
    <property type="project" value="UniProtKB-UniRule"/>
</dbReference>
<keyword evidence="1 8" id="KW-0963">Cytoplasm</keyword>
<evidence type="ECO:0000259" key="11">
    <source>
        <dbReference type="Pfam" id="PF02769"/>
    </source>
</evidence>
<dbReference type="InterPro" id="IPR016188">
    <property type="entry name" value="PurM-like_N"/>
</dbReference>
<feature type="region of interest" description="Disordered" evidence="9">
    <location>
        <begin position="476"/>
        <end position="526"/>
    </location>
</feature>
<dbReference type="eggNOG" id="COG0046">
    <property type="taxonomic scope" value="Bacteria"/>
</dbReference>
<gene>
    <name evidence="8" type="primary">purL</name>
    <name evidence="13" type="ordered locus">Tmar_1422</name>
</gene>